<evidence type="ECO:0000313" key="6">
    <source>
        <dbReference type="Proteomes" id="UP000294847"/>
    </source>
</evidence>
<dbReference type="Pfam" id="PF13632">
    <property type="entry name" value="Glyco_trans_2_3"/>
    <property type="match status" value="1"/>
</dbReference>
<gene>
    <name evidence="5" type="ORF">PoMZ_13216</name>
</gene>
<feature type="region of interest" description="Disordered" evidence="1">
    <location>
        <begin position="1"/>
        <end position="81"/>
    </location>
</feature>
<feature type="transmembrane region" description="Helical" evidence="2">
    <location>
        <begin position="311"/>
        <end position="344"/>
    </location>
</feature>
<dbReference type="InterPro" id="IPR001173">
    <property type="entry name" value="Glyco_trans_2-like"/>
</dbReference>
<feature type="compositionally biased region" description="Polar residues" evidence="1">
    <location>
        <begin position="67"/>
        <end position="81"/>
    </location>
</feature>
<dbReference type="InterPro" id="IPR057688">
    <property type="entry name" value="DUF7928"/>
</dbReference>
<feature type="transmembrane region" description="Helical" evidence="2">
    <location>
        <begin position="790"/>
        <end position="812"/>
    </location>
</feature>
<evidence type="ECO:0000256" key="2">
    <source>
        <dbReference type="SAM" id="Phobius"/>
    </source>
</evidence>
<organism evidence="5 6">
    <name type="scientific">Pyricularia oryzae</name>
    <name type="common">Rice blast fungus</name>
    <name type="synonym">Magnaporthe oryzae</name>
    <dbReference type="NCBI Taxonomy" id="318829"/>
    <lineage>
        <taxon>Eukaryota</taxon>
        <taxon>Fungi</taxon>
        <taxon>Dikarya</taxon>
        <taxon>Ascomycota</taxon>
        <taxon>Pezizomycotina</taxon>
        <taxon>Sordariomycetes</taxon>
        <taxon>Sordariomycetidae</taxon>
        <taxon>Magnaporthales</taxon>
        <taxon>Pyriculariaceae</taxon>
        <taxon>Pyricularia</taxon>
    </lineage>
</organism>
<keyword evidence="2" id="KW-0812">Transmembrane</keyword>
<dbReference type="PANTHER" id="PTHR35408:SF3">
    <property type="entry name" value="GLYCOSYLTRANSFERASE 2-LIKE DOMAIN-CONTAINING PROTEIN"/>
    <property type="match status" value="1"/>
</dbReference>
<protein>
    <submittedName>
        <fullName evidence="5">Uncharacterized protein</fullName>
    </submittedName>
</protein>
<feature type="transmembrane region" description="Helical" evidence="2">
    <location>
        <begin position="748"/>
        <end position="769"/>
    </location>
</feature>
<reference evidence="5 6" key="1">
    <citation type="journal article" date="2019" name="Mol. Biol. Evol.">
        <title>Blast fungal genomes show frequent chromosomal changes, gene gains and losses, and effector gene turnover.</title>
        <authorList>
            <person name="Gomez Luciano L.B."/>
            <person name="Jason Tsai I."/>
            <person name="Chuma I."/>
            <person name="Tosa Y."/>
            <person name="Chen Y.H."/>
            <person name="Li J.Y."/>
            <person name="Li M.Y."/>
            <person name="Jade Lu M.Y."/>
            <person name="Nakayashiki H."/>
            <person name="Li W.H."/>
        </authorList>
    </citation>
    <scope>NUCLEOTIDE SEQUENCE [LARGE SCALE GENOMIC DNA]</scope>
    <source>
        <strain evidence="5">MZ5-1-6</strain>
    </source>
</reference>
<evidence type="ECO:0000259" key="3">
    <source>
        <dbReference type="Pfam" id="PF13632"/>
    </source>
</evidence>
<dbReference type="EMBL" id="CP034210">
    <property type="protein sequence ID" value="QBZ66243.1"/>
    <property type="molecule type" value="Genomic_DNA"/>
</dbReference>
<sequence>MGLGSYFKADKPAASSPTSSPSTPAAVSSSGKLSAPQPSHLRPSGRSPSSNGEKSGADGGNDYELQPPSTRFNSRPASLSARSYRSNNSSLIVEDIKHEVMVNYMYQQQCSQLWVSDGSGEVEGVLLRKSKGHYMACPPQLGTSPFAVACAALNVQCAMTVNSRVIRTFLQWMPDAVDVPLMNGLRVQILPTIEDLPRARKHQFAAFVASEGLLVVWDDDALHLIQRAKQIEAELMELVWKAGNEDEDDEKKGGGEVAEYEIDEESGEIKPEKRPVHLLNSWLVCFTLVLVTVSLGAAWRELTIQVLVDGSYIRLALVGLAPLQIFFTLFFAQVIVGCLAQIFGPVRQLTINSKFYSARTPPRLQTANLPHVTVQCPVYKEGLQGVIMPTVKSIKQAMSTYELQGGSANMFVNDDGLQLITEEERRARIDFYADNSIGWVARPKHGENGFLRRGKFKKASNMNFALMISCKVEEELEKVQRGPEWTQHDEAQAYEHALKEVLEKDGRAWADGNIRVGDYILIIDSDTRVPADCLLDAVSEMEQSPDVGIMQFSSGVMQVVHTYFENGITFFTNLIYSAIRYTVSNGDVAPFVGHNAILRWSAIQQVSYEDEDGYEKFWSESHVSEDFDMSLRLQCAGYIIRLAAWAGEGFKEGVSLTVYDELARWEKYAYGCNELLFHPIRKWLWKGPFTPLFRRFLFSNIRFTSKITVISYIGTYYAIGAAWIMTCVNYFLMGWFNGYLDKYYVDSWKVWFSIIIVFNGLGNVALALMRYRLGERSLLYAFFENFKWTLMLAIFLGGLSLHVSQALLAHMFEINMTWGATSKEAEFSNFFIEVPKVLKKFKFSMIFSTVFIVGMVILAVAPFVPHDWRITDFVAILPMATIAASHFLLPLALNPALMTFSW</sequence>
<evidence type="ECO:0000259" key="4">
    <source>
        <dbReference type="Pfam" id="PF25550"/>
    </source>
</evidence>
<feature type="transmembrane region" description="Helical" evidence="2">
    <location>
        <begin position="843"/>
        <end position="861"/>
    </location>
</feature>
<accession>A0A4P7NUU4</accession>
<feature type="transmembrane region" description="Helical" evidence="2">
    <location>
        <begin position="709"/>
        <end position="736"/>
    </location>
</feature>
<keyword evidence="2" id="KW-1133">Transmembrane helix</keyword>
<dbReference type="Gene3D" id="3.90.550.10">
    <property type="entry name" value="Spore Coat Polysaccharide Biosynthesis Protein SpsA, Chain A"/>
    <property type="match status" value="1"/>
</dbReference>
<dbReference type="AlphaFoldDB" id="A0A4P7NUU4"/>
<dbReference type="PANTHER" id="PTHR35408">
    <property type="entry name" value="CHROMOSOME 15, WHOLE GENOME SHOTGUN SEQUENCE"/>
    <property type="match status" value="1"/>
</dbReference>
<feature type="domain" description="DUF7928" evidence="4">
    <location>
        <begin position="96"/>
        <end position="250"/>
    </location>
</feature>
<dbReference type="InterPro" id="IPR029044">
    <property type="entry name" value="Nucleotide-diphossugar_trans"/>
</dbReference>
<feature type="domain" description="Glycosyltransferase 2-like" evidence="3">
    <location>
        <begin position="519"/>
        <end position="730"/>
    </location>
</feature>
<evidence type="ECO:0000313" key="5">
    <source>
        <dbReference type="EMBL" id="QBZ66243.1"/>
    </source>
</evidence>
<feature type="compositionally biased region" description="Low complexity" evidence="1">
    <location>
        <begin position="12"/>
        <end position="30"/>
    </location>
</feature>
<dbReference type="Pfam" id="PF25550">
    <property type="entry name" value="DUF7928"/>
    <property type="match status" value="1"/>
</dbReference>
<keyword evidence="2" id="KW-0472">Membrane</keyword>
<dbReference type="SUPFAM" id="SSF53448">
    <property type="entry name" value="Nucleotide-diphospho-sugar transferases"/>
    <property type="match status" value="1"/>
</dbReference>
<feature type="transmembrane region" description="Helical" evidence="2">
    <location>
        <begin position="873"/>
        <end position="893"/>
    </location>
</feature>
<evidence type="ECO:0000256" key="1">
    <source>
        <dbReference type="SAM" id="MobiDB-lite"/>
    </source>
</evidence>
<proteinExistence type="predicted"/>
<name>A0A4P7NUU4_PYROR</name>
<dbReference type="VEuPathDB" id="FungiDB:M_BR32_EuGene_00061021"/>
<feature type="transmembrane region" description="Helical" evidence="2">
    <location>
        <begin position="278"/>
        <end position="299"/>
    </location>
</feature>
<dbReference type="Proteomes" id="UP000294847">
    <property type="component" value="Chromosome 7"/>
</dbReference>